<reference evidence="4 6" key="2">
    <citation type="journal article" date="2013" name="Nature">
        <title>Insights into bilaterian evolution from three spiralian genomes.</title>
        <authorList>
            <person name="Simakov O."/>
            <person name="Marletaz F."/>
            <person name="Cho S.J."/>
            <person name="Edsinger-Gonzales E."/>
            <person name="Havlak P."/>
            <person name="Hellsten U."/>
            <person name="Kuo D.H."/>
            <person name="Larsson T."/>
            <person name="Lv J."/>
            <person name="Arendt D."/>
            <person name="Savage R."/>
            <person name="Osoegawa K."/>
            <person name="de Jong P."/>
            <person name="Grimwood J."/>
            <person name="Chapman J.A."/>
            <person name="Shapiro H."/>
            <person name="Aerts A."/>
            <person name="Otillar R.P."/>
            <person name="Terry A.Y."/>
            <person name="Boore J.L."/>
            <person name="Grigoriev I.V."/>
            <person name="Lindberg D.R."/>
            <person name="Seaver E.C."/>
            <person name="Weisblat D.A."/>
            <person name="Putnam N.H."/>
            <person name="Rokhsar D.S."/>
        </authorList>
    </citation>
    <scope>NUCLEOTIDE SEQUENCE</scope>
    <source>
        <strain evidence="4 6">I ESC-2004</strain>
    </source>
</reference>
<comment type="similarity">
    <text evidence="1">Belongs to the sulfotransferase 1 family.</text>
</comment>
<feature type="domain" description="Sulfotransferase" evidence="3">
    <location>
        <begin position="43"/>
        <end position="285"/>
    </location>
</feature>
<evidence type="ECO:0000313" key="5">
    <source>
        <dbReference type="EnsemblMetazoa" id="CapteP159887"/>
    </source>
</evidence>
<dbReference type="AlphaFoldDB" id="R7T3B5"/>
<proteinExistence type="inferred from homology"/>
<accession>R7T3B5</accession>
<gene>
    <name evidence="4" type="ORF">CAPTEDRAFT_159887</name>
</gene>
<dbReference type="EMBL" id="KB312451">
    <property type="protein sequence ID" value="ELT87177.1"/>
    <property type="molecule type" value="Genomic_DNA"/>
</dbReference>
<keyword evidence="6" id="KW-1185">Reference proteome</keyword>
<dbReference type="Gene3D" id="3.40.50.300">
    <property type="entry name" value="P-loop containing nucleotide triphosphate hydrolases"/>
    <property type="match status" value="1"/>
</dbReference>
<evidence type="ECO:0000256" key="2">
    <source>
        <dbReference type="ARBA" id="ARBA00022679"/>
    </source>
</evidence>
<dbReference type="InterPro" id="IPR000863">
    <property type="entry name" value="Sulfotransferase_dom"/>
</dbReference>
<evidence type="ECO:0000259" key="3">
    <source>
        <dbReference type="Pfam" id="PF00685"/>
    </source>
</evidence>
<organism evidence="4">
    <name type="scientific">Capitella teleta</name>
    <name type="common">Polychaete worm</name>
    <dbReference type="NCBI Taxonomy" id="283909"/>
    <lineage>
        <taxon>Eukaryota</taxon>
        <taxon>Metazoa</taxon>
        <taxon>Spiralia</taxon>
        <taxon>Lophotrochozoa</taxon>
        <taxon>Annelida</taxon>
        <taxon>Polychaeta</taxon>
        <taxon>Sedentaria</taxon>
        <taxon>Scolecida</taxon>
        <taxon>Capitellidae</taxon>
        <taxon>Capitella</taxon>
    </lineage>
</organism>
<reference evidence="5" key="3">
    <citation type="submission" date="2015-06" db="UniProtKB">
        <authorList>
            <consortium name="EnsemblMetazoa"/>
        </authorList>
    </citation>
    <scope>IDENTIFICATION</scope>
</reference>
<dbReference type="HOGENOM" id="CLU_027239_1_2_1"/>
<dbReference type="GO" id="GO:0008146">
    <property type="term" value="F:sulfotransferase activity"/>
    <property type="evidence" value="ECO:0007669"/>
    <property type="project" value="InterPro"/>
</dbReference>
<dbReference type="OMA" id="WYFRCAY"/>
<dbReference type="PANTHER" id="PTHR11783">
    <property type="entry name" value="SULFOTRANSFERASE SULT"/>
    <property type="match status" value="1"/>
</dbReference>
<dbReference type="InterPro" id="IPR027417">
    <property type="entry name" value="P-loop_NTPase"/>
</dbReference>
<dbReference type="Pfam" id="PF00685">
    <property type="entry name" value="Sulfotransfer_1"/>
    <property type="match status" value="1"/>
</dbReference>
<protein>
    <recommendedName>
        <fullName evidence="3">Sulfotransferase domain-containing protein</fullName>
    </recommendedName>
</protein>
<evidence type="ECO:0000313" key="4">
    <source>
        <dbReference type="EMBL" id="ELT87177.1"/>
    </source>
</evidence>
<dbReference type="SUPFAM" id="SSF52540">
    <property type="entry name" value="P-loop containing nucleoside triphosphate hydrolases"/>
    <property type="match status" value="1"/>
</dbReference>
<evidence type="ECO:0000256" key="1">
    <source>
        <dbReference type="ARBA" id="ARBA00005771"/>
    </source>
</evidence>
<dbReference type="EnsemblMetazoa" id="CapteT159887">
    <property type="protein sequence ID" value="CapteP159887"/>
    <property type="gene ID" value="CapteG159887"/>
</dbReference>
<reference evidence="6" key="1">
    <citation type="submission" date="2012-12" db="EMBL/GenBank/DDBJ databases">
        <authorList>
            <person name="Hellsten U."/>
            <person name="Grimwood J."/>
            <person name="Chapman J.A."/>
            <person name="Shapiro H."/>
            <person name="Aerts A."/>
            <person name="Otillar R.P."/>
            <person name="Terry A.Y."/>
            <person name="Boore J.L."/>
            <person name="Simakov O."/>
            <person name="Marletaz F."/>
            <person name="Cho S.-J."/>
            <person name="Edsinger-Gonzales E."/>
            <person name="Havlak P."/>
            <person name="Kuo D.-H."/>
            <person name="Larsson T."/>
            <person name="Lv J."/>
            <person name="Arendt D."/>
            <person name="Savage R."/>
            <person name="Osoegawa K."/>
            <person name="de Jong P."/>
            <person name="Lindberg D.R."/>
            <person name="Seaver E.C."/>
            <person name="Weisblat D.A."/>
            <person name="Putnam N.H."/>
            <person name="Grigoriev I.V."/>
            <person name="Rokhsar D.S."/>
        </authorList>
    </citation>
    <scope>NUCLEOTIDE SEQUENCE</scope>
    <source>
        <strain evidence="6">I ESC-2004</strain>
    </source>
</reference>
<name>R7T3B5_CAPTE</name>
<keyword evidence="2" id="KW-0808">Transferase</keyword>
<dbReference type="Proteomes" id="UP000014760">
    <property type="component" value="Unassembled WGS sequence"/>
</dbReference>
<dbReference type="EMBL" id="AMQN01016013">
    <property type="status" value="NOT_ANNOTATED_CDS"/>
    <property type="molecule type" value="Genomic_DNA"/>
</dbReference>
<evidence type="ECO:0000313" key="6">
    <source>
        <dbReference type="Proteomes" id="UP000014760"/>
    </source>
</evidence>
<dbReference type="OrthoDB" id="205623at2759"/>
<sequence length="296" mass="34457">MKAGHPVHTIPDEYSIGGFIMGKMMGPQETVELLQKGEGPHYDVLVSTYPRSGTAMIVEIAWLLMNDLNVEKAKAVSQVDRNLFLDLCSPDFKSVFGRPLHSDNFSLARSHLPYHMLEEHAKRETKIIVGYRNPKDSLVSLYHFYRMNRHLGNFAGTFDEFFELFKDKHLIYGDIIDHNLGWWNIRDRPNTMYVNYEDLAEEPAREVRRMAEFLSKEVSDEDVSKIVNWVSFGNMKDCKSTNYEECTHTDHNISPYMRKGTVGDWKNYLNDDQSKYIDEQYEENCGPAGLKYRFEL</sequence>